<protein>
    <recommendedName>
        <fullName evidence="1">Integrase catalytic domain-containing protein</fullName>
    </recommendedName>
</protein>
<evidence type="ECO:0000259" key="1">
    <source>
        <dbReference type="Pfam" id="PF13683"/>
    </source>
</evidence>
<comment type="caution">
    <text evidence="2">The sequence shown here is derived from an EMBL/GenBank/DDBJ whole genome shotgun (WGS) entry which is preliminary data.</text>
</comment>
<sequence length="78" mass="8905">MRFLDNVFVERLWRRLKYESVYLLAWEDASEANAGVGQWIEFYNRKRPLSALGAPLLGRGLIAEKGRNPTRSAGPRVA</sequence>
<reference evidence="2 3" key="1">
    <citation type="submission" date="2019-04" db="EMBL/GenBank/DDBJ databases">
        <title>Shimia ponticola sp. nov., isolated from seawater.</title>
        <authorList>
            <person name="Kim Y.-O."/>
            <person name="Yoon J.-H."/>
        </authorList>
    </citation>
    <scope>NUCLEOTIDE SEQUENCE [LARGE SCALE GENOMIC DNA]</scope>
    <source>
        <strain evidence="2 3">MYP11</strain>
    </source>
</reference>
<accession>A0A4S4NDB8</accession>
<feature type="domain" description="Integrase catalytic" evidence="1">
    <location>
        <begin position="5"/>
        <end position="53"/>
    </location>
</feature>
<dbReference type="SUPFAM" id="SSF53098">
    <property type="entry name" value="Ribonuclease H-like"/>
    <property type="match status" value="1"/>
</dbReference>
<name>A0A4S4NDB8_9RHOB</name>
<dbReference type="EMBL" id="SRKY01000002">
    <property type="protein sequence ID" value="THH37439.1"/>
    <property type="molecule type" value="Genomic_DNA"/>
</dbReference>
<dbReference type="GO" id="GO:0015074">
    <property type="term" value="P:DNA integration"/>
    <property type="evidence" value="ECO:0007669"/>
    <property type="project" value="InterPro"/>
</dbReference>
<evidence type="ECO:0000313" key="3">
    <source>
        <dbReference type="Proteomes" id="UP000306602"/>
    </source>
</evidence>
<dbReference type="OrthoDB" id="9814072at2"/>
<dbReference type="InterPro" id="IPR001584">
    <property type="entry name" value="Integrase_cat-core"/>
</dbReference>
<dbReference type="AlphaFoldDB" id="A0A4S4NDB8"/>
<dbReference type="InterPro" id="IPR012337">
    <property type="entry name" value="RNaseH-like_sf"/>
</dbReference>
<dbReference type="Pfam" id="PF13683">
    <property type="entry name" value="rve_3"/>
    <property type="match status" value="1"/>
</dbReference>
<gene>
    <name evidence="2" type="ORF">E4Z66_11085</name>
</gene>
<proteinExistence type="predicted"/>
<evidence type="ECO:0000313" key="2">
    <source>
        <dbReference type="EMBL" id="THH37439.1"/>
    </source>
</evidence>
<organism evidence="2 3">
    <name type="scientific">Aliishimia ponticola</name>
    <dbReference type="NCBI Taxonomy" id="2499833"/>
    <lineage>
        <taxon>Bacteria</taxon>
        <taxon>Pseudomonadati</taxon>
        <taxon>Pseudomonadota</taxon>
        <taxon>Alphaproteobacteria</taxon>
        <taxon>Rhodobacterales</taxon>
        <taxon>Paracoccaceae</taxon>
        <taxon>Aliishimia</taxon>
    </lineage>
</organism>
<dbReference type="Proteomes" id="UP000306602">
    <property type="component" value="Unassembled WGS sequence"/>
</dbReference>
<keyword evidence="3" id="KW-1185">Reference proteome</keyword>